<evidence type="ECO:0000313" key="2">
    <source>
        <dbReference type="Proteomes" id="UP000031668"/>
    </source>
</evidence>
<dbReference type="EMBL" id="JWZT01002943">
    <property type="protein sequence ID" value="KII68150.1"/>
    <property type="molecule type" value="Genomic_DNA"/>
</dbReference>
<dbReference type="AlphaFoldDB" id="A0A0C2MVH6"/>
<sequence>MKSSVILKIPMTSNDKSLFETTEIQLVSYPCSKLHVLYLNCRILVDILNSQQLRDSDPNNTSRMIDFANNLLLAISDPDYISKIQTEEKLFTSLINDDFIKNVFADNENILIIDIQKRYLEEFDNAEYEFQARILAWILHSFNHINYLHKSTADKYSDCIDVISKMFSNFHINSEGLGSDLDSHNTTNISAPKYRDFLLSFEQFLRCFMMIYEYKFIFGDINSKLDKLNLS</sequence>
<organism evidence="1 2">
    <name type="scientific">Thelohanellus kitauei</name>
    <name type="common">Myxosporean</name>
    <dbReference type="NCBI Taxonomy" id="669202"/>
    <lineage>
        <taxon>Eukaryota</taxon>
        <taxon>Metazoa</taxon>
        <taxon>Cnidaria</taxon>
        <taxon>Myxozoa</taxon>
        <taxon>Myxosporea</taxon>
        <taxon>Bivalvulida</taxon>
        <taxon>Platysporina</taxon>
        <taxon>Myxobolidae</taxon>
        <taxon>Thelohanellus</taxon>
    </lineage>
</organism>
<accession>A0A0C2MVH6</accession>
<gene>
    <name evidence="1" type="ORF">RF11_09457</name>
</gene>
<name>A0A0C2MVH6_THEKT</name>
<proteinExistence type="predicted"/>
<reference evidence="1 2" key="1">
    <citation type="journal article" date="2014" name="Genome Biol. Evol.">
        <title>The genome of the myxosporean Thelohanellus kitauei shows adaptations to nutrient acquisition within its fish host.</title>
        <authorList>
            <person name="Yang Y."/>
            <person name="Xiong J."/>
            <person name="Zhou Z."/>
            <person name="Huo F."/>
            <person name="Miao W."/>
            <person name="Ran C."/>
            <person name="Liu Y."/>
            <person name="Zhang J."/>
            <person name="Feng J."/>
            <person name="Wang M."/>
            <person name="Wang M."/>
            <person name="Wang L."/>
            <person name="Yao B."/>
        </authorList>
    </citation>
    <scope>NUCLEOTIDE SEQUENCE [LARGE SCALE GENOMIC DNA]</scope>
    <source>
        <strain evidence="1">Wuqing</strain>
    </source>
</reference>
<evidence type="ECO:0000313" key="1">
    <source>
        <dbReference type="EMBL" id="KII68150.1"/>
    </source>
</evidence>
<comment type="caution">
    <text evidence="1">The sequence shown here is derived from an EMBL/GenBank/DDBJ whole genome shotgun (WGS) entry which is preliminary data.</text>
</comment>
<dbReference type="Proteomes" id="UP000031668">
    <property type="component" value="Unassembled WGS sequence"/>
</dbReference>
<keyword evidence="2" id="KW-1185">Reference proteome</keyword>
<dbReference type="OrthoDB" id="10047020at2759"/>
<protein>
    <submittedName>
        <fullName evidence="1">Uncharacterized protein</fullName>
    </submittedName>
</protein>